<evidence type="ECO:0000313" key="3">
    <source>
        <dbReference type="Proteomes" id="UP000712600"/>
    </source>
</evidence>
<dbReference type="AlphaFoldDB" id="A0A8S9NIL4"/>
<reference evidence="2" key="1">
    <citation type="submission" date="2019-12" db="EMBL/GenBank/DDBJ databases">
        <title>Genome sequencing and annotation of Brassica cretica.</title>
        <authorList>
            <person name="Studholme D.J."/>
            <person name="Sarris P."/>
        </authorList>
    </citation>
    <scope>NUCLEOTIDE SEQUENCE</scope>
    <source>
        <strain evidence="2">PFS-109/04</strain>
        <tissue evidence="2">Leaf</tissue>
    </source>
</reference>
<feature type="compositionally biased region" description="Basic and acidic residues" evidence="1">
    <location>
        <begin position="1"/>
        <end position="22"/>
    </location>
</feature>
<name>A0A8S9NIL4_BRACR</name>
<protein>
    <submittedName>
        <fullName evidence="2">Uncharacterized protein</fullName>
    </submittedName>
</protein>
<gene>
    <name evidence="2" type="ORF">F2Q69_00041170</name>
</gene>
<dbReference type="EMBL" id="QGKX02001621">
    <property type="protein sequence ID" value="KAF3505014.1"/>
    <property type="molecule type" value="Genomic_DNA"/>
</dbReference>
<dbReference type="Proteomes" id="UP000712600">
    <property type="component" value="Unassembled WGS sequence"/>
</dbReference>
<accession>A0A8S9NIL4</accession>
<evidence type="ECO:0000313" key="2">
    <source>
        <dbReference type="EMBL" id="KAF3505014.1"/>
    </source>
</evidence>
<feature type="region of interest" description="Disordered" evidence="1">
    <location>
        <begin position="1"/>
        <end position="25"/>
    </location>
</feature>
<evidence type="ECO:0000256" key="1">
    <source>
        <dbReference type="SAM" id="MobiDB-lite"/>
    </source>
</evidence>
<proteinExistence type="predicted"/>
<comment type="caution">
    <text evidence="2">The sequence shown here is derived from an EMBL/GenBank/DDBJ whole genome shotgun (WGS) entry which is preliminary data.</text>
</comment>
<organism evidence="2 3">
    <name type="scientific">Brassica cretica</name>
    <name type="common">Mustard</name>
    <dbReference type="NCBI Taxonomy" id="69181"/>
    <lineage>
        <taxon>Eukaryota</taxon>
        <taxon>Viridiplantae</taxon>
        <taxon>Streptophyta</taxon>
        <taxon>Embryophyta</taxon>
        <taxon>Tracheophyta</taxon>
        <taxon>Spermatophyta</taxon>
        <taxon>Magnoliopsida</taxon>
        <taxon>eudicotyledons</taxon>
        <taxon>Gunneridae</taxon>
        <taxon>Pentapetalae</taxon>
        <taxon>rosids</taxon>
        <taxon>malvids</taxon>
        <taxon>Brassicales</taxon>
        <taxon>Brassicaceae</taxon>
        <taxon>Brassiceae</taxon>
        <taxon>Brassica</taxon>
    </lineage>
</organism>
<sequence>MTKAMEMGRPRTETADKTDCGHKLRTGAVRGFQPERSLLEWIGRGPSPSAVDIKTNLPICSWVKPGFVGLTRFEF</sequence>